<sequence length="148" mass="15067">MRHAIKEKNAKNAVLQMFSFDEIVVVELESAMVGSCTKKTTIMSTAHVVFYKTLVDGVMGVEVEDAVAGSDTKKTMVRAAGSATVSTEGSPEQEAAGPWAIAGPRAIAGAAFTGVFVGLVTAGANVAGALAEPEIGEVAGVGNRSPAK</sequence>
<dbReference type="AlphaFoldDB" id="A0A426ZK01"/>
<evidence type="ECO:0000313" key="2">
    <source>
        <dbReference type="Proteomes" id="UP000287651"/>
    </source>
</evidence>
<accession>A0A426ZK01</accession>
<dbReference type="Proteomes" id="UP000287651">
    <property type="component" value="Unassembled WGS sequence"/>
</dbReference>
<dbReference type="EMBL" id="AMZH03006242">
    <property type="protein sequence ID" value="RRT64317.1"/>
    <property type="molecule type" value="Genomic_DNA"/>
</dbReference>
<proteinExistence type="predicted"/>
<organism evidence="1 2">
    <name type="scientific">Ensete ventricosum</name>
    <name type="common">Abyssinian banana</name>
    <name type="synonym">Musa ensete</name>
    <dbReference type="NCBI Taxonomy" id="4639"/>
    <lineage>
        <taxon>Eukaryota</taxon>
        <taxon>Viridiplantae</taxon>
        <taxon>Streptophyta</taxon>
        <taxon>Embryophyta</taxon>
        <taxon>Tracheophyta</taxon>
        <taxon>Spermatophyta</taxon>
        <taxon>Magnoliopsida</taxon>
        <taxon>Liliopsida</taxon>
        <taxon>Zingiberales</taxon>
        <taxon>Musaceae</taxon>
        <taxon>Ensete</taxon>
    </lineage>
</organism>
<comment type="caution">
    <text evidence="1">The sequence shown here is derived from an EMBL/GenBank/DDBJ whole genome shotgun (WGS) entry which is preliminary data.</text>
</comment>
<reference evidence="1 2" key="1">
    <citation type="journal article" date="2014" name="Agronomy (Basel)">
        <title>A Draft Genome Sequence for Ensete ventricosum, the Drought-Tolerant Tree Against Hunger.</title>
        <authorList>
            <person name="Harrison J."/>
            <person name="Moore K.A."/>
            <person name="Paszkiewicz K."/>
            <person name="Jones T."/>
            <person name="Grant M."/>
            <person name="Ambacheew D."/>
            <person name="Muzemil S."/>
            <person name="Studholme D.J."/>
        </authorList>
    </citation>
    <scope>NUCLEOTIDE SEQUENCE [LARGE SCALE GENOMIC DNA]</scope>
</reference>
<name>A0A426ZK01_ENSVE</name>
<protein>
    <submittedName>
        <fullName evidence="1">Uncharacterized protein</fullName>
    </submittedName>
</protein>
<gene>
    <name evidence="1" type="ORF">B296_00015060</name>
</gene>
<evidence type="ECO:0000313" key="1">
    <source>
        <dbReference type="EMBL" id="RRT64317.1"/>
    </source>
</evidence>